<evidence type="ECO:0000313" key="1">
    <source>
        <dbReference type="EMBL" id="KRX99372.1"/>
    </source>
</evidence>
<protein>
    <submittedName>
        <fullName evidence="1">Uncharacterized protein</fullName>
    </submittedName>
</protein>
<dbReference type="EMBL" id="JYDU01000015">
    <property type="protein sequence ID" value="KRX99372.1"/>
    <property type="molecule type" value="Genomic_DNA"/>
</dbReference>
<proteinExistence type="predicted"/>
<evidence type="ECO:0000313" key="2">
    <source>
        <dbReference type="Proteomes" id="UP000054815"/>
    </source>
</evidence>
<sequence length="111" mass="12773">MANMIPLLTNPTWSSLLRNNAVLAFCYVCVDGNKFYSLCLCNEESFTLDLGKSYLLHPTCLYLPEFDQRTQLTNERFDPTIHPFNPRGFLHCSLLSSPCELRFITGLRIYS</sequence>
<gene>
    <name evidence="1" type="ORF">T4E_2984</name>
</gene>
<organism evidence="1 2">
    <name type="scientific">Trichinella pseudospiralis</name>
    <name type="common">Parasitic roundworm</name>
    <dbReference type="NCBI Taxonomy" id="6337"/>
    <lineage>
        <taxon>Eukaryota</taxon>
        <taxon>Metazoa</taxon>
        <taxon>Ecdysozoa</taxon>
        <taxon>Nematoda</taxon>
        <taxon>Enoplea</taxon>
        <taxon>Dorylaimia</taxon>
        <taxon>Trichinellida</taxon>
        <taxon>Trichinellidae</taxon>
        <taxon>Trichinella</taxon>
    </lineage>
</organism>
<accession>A0A0V0YH73</accession>
<dbReference type="AlphaFoldDB" id="A0A0V0YH73"/>
<reference evidence="1 2" key="1">
    <citation type="submission" date="2015-01" db="EMBL/GenBank/DDBJ databases">
        <title>Evolution of Trichinella species and genotypes.</title>
        <authorList>
            <person name="Korhonen P.K."/>
            <person name="Edoardo P."/>
            <person name="Giuseppe L.R."/>
            <person name="Gasser R.B."/>
        </authorList>
    </citation>
    <scope>NUCLEOTIDE SEQUENCE [LARGE SCALE GENOMIC DNA]</scope>
    <source>
        <strain evidence="1">ISS141</strain>
    </source>
</reference>
<dbReference type="Proteomes" id="UP000054815">
    <property type="component" value="Unassembled WGS sequence"/>
</dbReference>
<name>A0A0V0YH73_TRIPS</name>
<comment type="caution">
    <text evidence="1">The sequence shown here is derived from an EMBL/GenBank/DDBJ whole genome shotgun (WGS) entry which is preliminary data.</text>
</comment>